<name>A0A0E2M7F4_PORGN</name>
<evidence type="ECO:0000313" key="1">
    <source>
        <dbReference type="EMBL" id="ERJ68345.1"/>
    </source>
</evidence>
<dbReference type="PATRIC" id="fig|1227271.3.peg.425"/>
<gene>
    <name evidence="1" type="ORF">HMPREF1555_00466</name>
</gene>
<organism evidence="1 2">
    <name type="scientific">Porphyromonas gingivalis F0570</name>
    <dbReference type="NCBI Taxonomy" id="1227271"/>
    <lineage>
        <taxon>Bacteria</taxon>
        <taxon>Pseudomonadati</taxon>
        <taxon>Bacteroidota</taxon>
        <taxon>Bacteroidia</taxon>
        <taxon>Bacteroidales</taxon>
        <taxon>Porphyromonadaceae</taxon>
        <taxon>Porphyromonas</taxon>
    </lineage>
</organism>
<comment type="caution">
    <text evidence="1">The sequence shown here is derived from an EMBL/GenBank/DDBJ whole genome shotgun (WGS) entry which is preliminary data.</text>
</comment>
<evidence type="ECO:0000313" key="2">
    <source>
        <dbReference type="Proteomes" id="UP000016630"/>
    </source>
</evidence>
<reference evidence="1 2" key="1">
    <citation type="submission" date="2013-06" db="EMBL/GenBank/DDBJ databases">
        <authorList>
            <person name="Weinstock G."/>
            <person name="Sodergren E."/>
            <person name="Lobos E.A."/>
            <person name="Fulton L."/>
            <person name="Fulton R."/>
            <person name="Courtney L."/>
            <person name="Fronick C."/>
            <person name="O'Laughlin M."/>
            <person name="Godfrey J."/>
            <person name="Wilson R.M."/>
            <person name="Miner T."/>
            <person name="Farmer C."/>
            <person name="Delehaunty K."/>
            <person name="Cordes M."/>
            <person name="Minx P."/>
            <person name="Tomlinson C."/>
            <person name="Chen J."/>
            <person name="Wollam A."/>
            <person name="Pepin K.H."/>
            <person name="Bhonagiri V."/>
            <person name="Zhang X."/>
            <person name="Warren W."/>
            <person name="Mitreva M."/>
            <person name="Mardis E.R."/>
            <person name="Wilson R.K."/>
        </authorList>
    </citation>
    <scope>NUCLEOTIDE SEQUENCE [LARGE SCALE GENOMIC DNA]</scope>
    <source>
        <strain evidence="1 2">F0570</strain>
    </source>
</reference>
<dbReference type="AlphaFoldDB" id="A0A0E2M7F4"/>
<sequence>MFLLLLCTIRSSAASAREHYRAKVINNEARFPFSAAAGIKSRAALILSISSYCGVLGGRIREEDNQSWEAFSLLSGAYGKH</sequence>
<dbReference type="EMBL" id="AWUW01000026">
    <property type="protein sequence ID" value="ERJ68345.1"/>
    <property type="molecule type" value="Genomic_DNA"/>
</dbReference>
<dbReference type="HOGENOM" id="CLU_2808798_0_0_10"/>
<proteinExistence type="predicted"/>
<dbReference type="Proteomes" id="UP000016630">
    <property type="component" value="Unassembled WGS sequence"/>
</dbReference>
<accession>A0A0E2M7F4</accession>
<protein>
    <submittedName>
        <fullName evidence="1">Uncharacterized protein</fullName>
    </submittedName>
</protein>